<keyword evidence="3" id="KW-1185">Reference proteome</keyword>
<comment type="caution">
    <text evidence="2">The sequence shown here is derived from an EMBL/GenBank/DDBJ whole genome shotgun (WGS) entry which is preliminary data.</text>
</comment>
<dbReference type="OrthoDB" id="413361at2759"/>
<dbReference type="AlphaFoldDB" id="A0A4Y2HA28"/>
<reference evidence="2 3" key="1">
    <citation type="journal article" date="2019" name="Sci. Rep.">
        <title>Orb-weaving spider Araneus ventricosus genome elucidates the spidroin gene catalogue.</title>
        <authorList>
            <person name="Kono N."/>
            <person name="Nakamura H."/>
            <person name="Ohtoshi R."/>
            <person name="Moran D.A.P."/>
            <person name="Shinohara A."/>
            <person name="Yoshida Y."/>
            <person name="Fujiwara M."/>
            <person name="Mori M."/>
            <person name="Tomita M."/>
            <person name="Arakawa K."/>
        </authorList>
    </citation>
    <scope>NUCLEOTIDE SEQUENCE [LARGE SCALE GENOMIC DNA]</scope>
</reference>
<dbReference type="EMBL" id="BGPR01001807">
    <property type="protein sequence ID" value="GBM62239.1"/>
    <property type="molecule type" value="Genomic_DNA"/>
</dbReference>
<organism evidence="2 3">
    <name type="scientific">Araneus ventricosus</name>
    <name type="common">Orbweaver spider</name>
    <name type="synonym">Epeira ventricosa</name>
    <dbReference type="NCBI Taxonomy" id="182803"/>
    <lineage>
        <taxon>Eukaryota</taxon>
        <taxon>Metazoa</taxon>
        <taxon>Ecdysozoa</taxon>
        <taxon>Arthropoda</taxon>
        <taxon>Chelicerata</taxon>
        <taxon>Arachnida</taxon>
        <taxon>Araneae</taxon>
        <taxon>Araneomorphae</taxon>
        <taxon>Entelegynae</taxon>
        <taxon>Araneoidea</taxon>
        <taxon>Araneidae</taxon>
        <taxon>Araneus</taxon>
    </lineage>
</organism>
<gene>
    <name evidence="2" type="ORF">AVEN_44035_1</name>
</gene>
<evidence type="ECO:0000313" key="2">
    <source>
        <dbReference type="EMBL" id="GBM62239.1"/>
    </source>
</evidence>
<dbReference type="Pfam" id="PF22936">
    <property type="entry name" value="Pol_BBD"/>
    <property type="match status" value="1"/>
</dbReference>
<sequence>MEQTKVKGCVKAVIKAEVNNSIETVGVNDALFVPELRTNLLSVAKLCDRGYTVTFKSDVATLINAKAEVKLVDDRKDNLYYVRGSDTNQSAKHASESLDIPKH</sequence>
<name>A0A4Y2HA28_ARAVE</name>
<dbReference type="InterPro" id="IPR054722">
    <property type="entry name" value="PolX-like_BBD"/>
</dbReference>
<proteinExistence type="predicted"/>
<accession>A0A4Y2HA28</accession>
<evidence type="ECO:0000313" key="3">
    <source>
        <dbReference type="Proteomes" id="UP000499080"/>
    </source>
</evidence>
<evidence type="ECO:0000259" key="1">
    <source>
        <dbReference type="Pfam" id="PF22936"/>
    </source>
</evidence>
<feature type="domain" description="Retrovirus-related Pol polyprotein from transposon TNT 1-94-like beta-barrel" evidence="1">
    <location>
        <begin position="5"/>
        <end position="51"/>
    </location>
</feature>
<dbReference type="Proteomes" id="UP000499080">
    <property type="component" value="Unassembled WGS sequence"/>
</dbReference>
<protein>
    <recommendedName>
        <fullName evidence="1">Retrovirus-related Pol polyprotein from transposon TNT 1-94-like beta-barrel domain-containing protein</fullName>
    </recommendedName>
</protein>